<dbReference type="Gene3D" id="1.20.200.20">
    <property type="entry name" value="She2 domain"/>
    <property type="match status" value="1"/>
</dbReference>
<keyword evidence="7" id="KW-0509">mRNA transport</keyword>
<evidence type="ECO:0000313" key="12">
    <source>
        <dbReference type="EMBL" id="QID80695.1"/>
    </source>
</evidence>
<comment type="similarity">
    <text evidence="3">Belongs to the SHE2 family.</text>
</comment>
<organism evidence="12 13">
    <name type="scientific">Saccharomyces pastorianus</name>
    <name type="common">Lager yeast</name>
    <name type="synonym">Saccharomyces cerevisiae x Saccharomyces eubayanus</name>
    <dbReference type="NCBI Taxonomy" id="27292"/>
    <lineage>
        <taxon>Eukaryota</taxon>
        <taxon>Fungi</taxon>
        <taxon>Dikarya</taxon>
        <taxon>Ascomycota</taxon>
        <taxon>Saccharomycotina</taxon>
        <taxon>Saccharomycetes</taxon>
        <taxon>Saccharomycetales</taxon>
        <taxon>Saccharomycetaceae</taxon>
        <taxon>Saccharomyces</taxon>
    </lineage>
</organism>
<evidence type="ECO:0000256" key="7">
    <source>
        <dbReference type="ARBA" id="ARBA00022816"/>
    </source>
</evidence>
<gene>
    <name evidence="12" type="primary">SHE2_1</name>
    <name evidence="12" type="ORF">GRS66_003039</name>
</gene>
<keyword evidence="8" id="KW-0694">RNA-binding</keyword>
<accession>A0A6C1DUZ6</accession>
<evidence type="ECO:0000256" key="6">
    <source>
        <dbReference type="ARBA" id="ARBA00022490"/>
    </source>
</evidence>
<comment type="subunit">
    <text evidence="4">Homodimer and homotetramer. Interacts with LOC1, MYO4, PUF6, SHE3 and with RNA pol II subunits RPO21, SPT4 and SPT5.</text>
</comment>
<protein>
    <submittedName>
        <fullName evidence="12">Swi5p-dependent ho expression</fullName>
    </submittedName>
</protein>
<keyword evidence="9" id="KW-0539">Nucleus</keyword>
<evidence type="ECO:0000313" key="13">
    <source>
        <dbReference type="Proteomes" id="UP000501346"/>
    </source>
</evidence>
<dbReference type="GO" id="GO:0051028">
    <property type="term" value="P:mRNA transport"/>
    <property type="evidence" value="ECO:0007669"/>
    <property type="project" value="UniProtKB-KW"/>
</dbReference>
<name>A0A6C1DUZ6_SACPS</name>
<evidence type="ECO:0000256" key="5">
    <source>
        <dbReference type="ARBA" id="ARBA00022448"/>
    </source>
</evidence>
<evidence type="ECO:0000256" key="10">
    <source>
        <dbReference type="ARBA" id="ARBA00056319"/>
    </source>
</evidence>
<evidence type="ECO:0000259" key="11">
    <source>
        <dbReference type="Pfam" id="PF11435"/>
    </source>
</evidence>
<dbReference type="Proteomes" id="UP000501346">
    <property type="component" value="Chromosome ScXI"/>
</dbReference>
<evidence type="ECO:0000256" key="2">
    <source>
        <dbReference type="ARBA" id="ARBA00004496"/>
    </source>
</evidence>
<dbReference type="InterPro" id="IPR024261">
    <property type="entry name" value="RNA-bd_She2"/>
</dbReference>
<evidence type="ECO:0000256" key="4">
    <source>
        <dbReference type="ARBA" id="ARBA00011286"/>
    </source>
</evidence>
<dbReference type="AlphaFoldDB" id="A0A6C1DUZ6"/>
<dbReference type="SMR" id="A0A6C1DUZ6"/>
<dbReference type="OrthoDB" id="4041888at2759"/>
<dbReference type="InterPro" id="IPR036827">
    <property type="entry name" value="She2_dom_sf"/>
</dbReference>
<dbReference type="GO" id="GO:0005737">
    <property type="term" value="C:cytoplasm"/>
    <property type="evidence" value="ECO:0007669"/>
    <property type="project" value="UniProtKB-SubCell"/>
</dbReference>
<sequence length="246" mass="28251">MSKDKDIKVTPGTCELVEQILALLSRYLSSYIHVLNKFISHLRRVATLRFERTTLIKFVKKLRFYNDCVLSYNASEFINEGKNELDPEADSFDKVILPIASMFVKCVETFDLLNYYLTQSLQKEILSKTLNEDLTLTAESILAIDDTYNHFVKFSQWMIESLRIGSNLLDLEVVQFAIKCADEDGTNIGETDNIFLQEILPVNSEEEFQTLSAAWHSILDGKLSALDEEFDVVATKWHDKFGKLKN</sequence>
<evidence type="ECO:0000256" key="1">
    <source>
        <dbReference type="ARBA" id="ARBA00004123"/>
    </source>
</evidence>
<keyword evidence="6" id="KW-0963">Cytoplasm</keyword>
<dbReference type="SUPFAM" id="SSF116942">
    <property type="entry name" value="RNA-binding protein She2p"/>
    <property type="match status" value="1"/>
</dbReference>
<comment type="subcellular location">
    <subcellularLocation>
        <location evidence="2">Cytoplasm</location>
    </subcellularLocation>
    <subcellularLocation>
        <location evidence="1">Nucleus</location>
    </subcellularLocation>
</comment>
<dbReference type="GO" id="GO:0005634">
    <property type="term" value="C:nucleus"/>
    <property type="evidence" value="ECO:0007669"/>
    <property type="project" value="UniProtKB-SubCell"/>
</dbReference>
<reference evidence="12 13" key="1">
    <citation type="journal article" date="2019" name="BMC Genomics">
        <title>Chromosome level assembly and comparative genome analysis confirm lager-brewing yeasts originated from a single hybridization.</title>
        <authorList>
            <person name="Salazar A.N."/>
            <person name="Gorter de Vries A.R."/>
            <person name="van den Broek M."/>
            <person name="Brouwers N."/>
            <person name="de la Torre Cortes P."/>
            <person name="Kuijpers N.G.A."/>
            <person name="Daran J.G."/>
            <person name="Abeel T."/>
        </authorList>
    </citation>
    <scope>NUCLEOTIDE SEQUENCE [LARGE SCALE GENOMIC DNA]</scope>
    <source>
        <strain evidence="12 13">CBS 1483</strain>
    </source>
</reference>
<keyword evidence="13" id="KW-1185">Reference proteome</keyword>
<evidence type="ECO:0000256" key="8">
    <source>
        <dbReference type="ARBA" id="ARBA00022884"/>
    </source>
</evidence>
<feature type="domain" description="RNA binding protein She2" evidence="11">
    <location>
        <begin position="18"/>
        <end position="222"/>
    </location>
</feature>
<dbReference type="FunFam" id="1.20.200.20:FF:000001">
    <property type="entry name" value="SWI5-dependent HO expression protein 2"/>
    <property type="match status" value="1"/>
</dbReference>
<evidence type="ECO:0000256" key="9">
    <source>
        <dbReference type="ARBA" id="ARBA00023242"/>
    </source>
</evidence>
<proteinExistence type="inferred from homology"/>
<keyword evidence="5" id="KW-0813">Transport</keyword>
<dbReference type="EMBL" id="CP048992">
    <property type="protein sequence ID" value="QID80695.1"/>
    <property type="molecule type" value="Genomic_DNA"/>
</dbReference>
<evidence type="ECO:0000256" key="3">
    <source>
        <dbReference type="ARBA" id="ARBA00005611"/>
    </source>
</evidence>
<dbReference type="Pfam" id="PF11435">
    <property type="entry name" value="She2p"/>
    <property type="match status" value="1"/>
</dbReference>
<comment type="function">
    <text evidence="10">RNA-binding protein that binds specific mRNAs including the ASH1 mRNA, coding for a repressor of the HO endonuclease. Part of the mRNA localization machinery that restricts accumulation of certain proteins to the bud and in the daughter cell. Recruits the MYO4-SHE3 complex to the ASH1 mRNA. Also recruits LOC1 and PUF6 to ASH1 mRNA, which are required for translational repression of this mRNA.</text>
</comment>
<dbReference type="GO" id="GO:0003723">
    <property type="term" value="F:RNA binding"/>
    <property type="evidence" value="ECO:0007669"/>
    <property type="project" value="UniProtKB-KW"/>
</dbReference>